<dbReference type="PROSITE" id="PS50942">
    <property type="entry name" value="ENTH"/>
    <property type="match status" value="1"/>
</dbReference>
<reference evidence="6 7" key="1">
    <citation type="submission" date="2021-07" db="EMBL/GenBank/DDBJ databases">
        <title>The Aristolochia fimbriata genome: insights into angiosperm evolution, floral development and chemical biosynthesis.</title>
        <authorList>
            <person name="Jiao Y."/>
        </authorList>
    </citation>
    <scope>NUCLEOTIDE SEQUENCE [LARGE SCALE GENOMIC DNA]</scope>
    <source>
        <strain evidence="6">IBCAS-2021</strain>
        <tissue evidence="6">Leaf</tissue>
    </source>
</reference>
<comment type="caution">
    <text evidence="6">The sequence shown here is derived from an EMBL/GenBank/DDBJ whole genome shotgun (WGS) entry which is preliminary data.</text>
</comment>
<protein>
    <recommendedName>
        <fullName evidence="5">ENTH domain-containing protein</fullName>
    </recommendedName>
</protein>
<feature type="domain" description="ENTH" evidence="5">
    <location>
        <begin position="39"/>
        <end position="181"/>
    </location>
</feature>
<dbReference type="AlphaFoldDB" id="A0AAV7F8X2"/>
<dbReference type="GO" id="GO:0005794">
    <property type="term" value="C:Golgi apparatus"/>
    <property type="evidence" value="ECO:0007669"/>
    <property type="project" value="UniProtKB-SubCell"/>
</dbReference>
<evidence type="ECO:0000259" key="5">
    <source>
        <dbReference type="PROSITE" id="PS50942"/>
    </source>
</evidence>
<evidence type="ECO:0000256" key="3">
    <source>
        <dbReference type="ARBA" id="ARBA00023034"/>
    </source>
</evidence>
<dbReference type="PANTHER" id="PTHR22951">
    <property type="entry name" value="CLATHRIN ASSEMBLY PROTEIN"/>
    <property type="match status" value="1"/>
</dbReference>
<keyword evidence="3" id="KW-0333">Golgi apparatus</keyword>
<dbReference type="Proteomes" id="UP000825729">
    <property type="component" value="Unassembled WGS sequence"/>
</dbReference>
<accession>A0AAV7F8X2</accession>
<organism evidence="6 7">
    <name type="scientific">Aristolochia fimbriata</name>
    <name type="common">White veined hardy Dutchman's pipe vine</name>
    <dbReference type="NCBI Taxonomy" id="158543"/>
    <lineage>
        <taxon>Eukaryota</taxon>
        <taxon>Viridiplantae</taxon>
        <taxon>Streptophyta</taxon>
        <taxon>Embryophyta</taxon>
        <taxon>Tracheophyta</taxon>
        <taxon>Spermatophyta</taxon>
        <taxon>Magnoliopsida</taxon>
        <taxon>Magnoliidae</taxon>
        <taxon>Piperales</taxon>
        <taxon>Aristolochiaceae</taxon>
        <taxon>Aristolochia</taxon>
    </lineage>
</organism>
<dbReference type="PANTHER" id="PTHR22951:SF70">
    <property type="entry name" value="OS11G0244600 PROTEIN"/>
    <property type="match status" value="1"/>
</dbReference>
<keyword evidence="4" id="KW-0968">Cytoplasmic vesicle</keyword>
<dbReference type="GO" id="GO:0005545">
    <property type="term" value="F:1-phosphatidylinositol binding"/>
    <property type="evidence" value="ECO:0007669"/>
    <property type="project" value="InterPro"/>
</dbReference>
<dbReference type="GO" id="GO:0072583">
    <property type="term" value="P:clathrin-dependent endocytosis"/>
    <property type="evidence" value="ECO:0007669"/>
    <property type="project" value="InterPro"/>
</dbReference>
<dbReference type="GO" id="GO:0005546">
    <property type="term" value="F:phosphatidylinositol-4,5-bisphosphate binding"/>
    <property type="evidence" value="ECO:0007669"/>
    <property type="project" value="TreeGrafter"/>
</dbReference>
<dbReference type="Gene3D" id="1.20.58.150">
    <property type="entry name" value="ANTH domain"/>
    <property type="match status" value="1"/>
</dbReference>
<proteinExistence type="predicted"/>
<gene>
    <name evidence="6" type="ORF">H6P81_001622</name>
</gene>
<evidence type="ECO:0000313" key="6">
    <source>
        <dbReference type="EMBL" id="KAG9457114.1"/>
    </source>
</evidence>
<dbReference type="SMART" id="SM00273">
    <property type="entry name" value="ENTH"/>
    <property type="match status" value="1"/>
</dbReference>
<evidence type="ECO:0000256" key="4">
    <source>
        <dbReference type="ARBA" id="ARBA00023329"/>
    </source>
</evidence>
<dbReference type="GO" id="GO:0005905">
    <property type="term" value="C:clathrin-coated pit"/>
    <property type="evidence" value="ECO:0007669"/>
    <property type="project" value="TreeGrafter"/>
</dbReference>
<dbReference type="GO" id="GO:0048268">
    <property type="term" value="P:clathrin coat assembly"/>
    <property type="evidence" value="ECO:0007669"/>
    <property type="project" value="InterPro"/>
</dbReference>
<dbReference type="GO" id="GO:0006900">
    <property type="term" value="P:vesicle budding from membrane"/>
    <property type="evidence" value="ECO:0007669"/>
    <property type="project" value="TreeGrafter"/>
</dbReference>
<keyword evidence="7" id="KW-1185">Reference proteome</keyword>
<dbReference type="GO" id="GO:0032050">
    <property type="term" value="F:clathrin heavy chain binding"/>
    <property type="evidence" value="ECO:0007669"/>
    <property type="project" value="TreeGrafter"/>
</dbReference>
<dbReference type="InterPro" id="IPR011417">
    <property type="entry name" value="ANTH_dom"/>
</dbReference>
<evidence type="ECO:0000256" key="2">
    <source>
        <dbReference type="ARBA" id="ARBA00004555"/>
    </source>
</evidence>
<dbReference type="InterPro" id="IPR013809">
    <property type="entry name" value="ENTH"/>
</dbReference>
<dbReference type="SUPFAM" id="SSF48464">
    <property type="entry name" value="ENTH/VHS domain"/>
    <property type="match status" value="1"/>
</dbReference>
<dbReference type="Gene3D" id="1.25.40.90">
    <property type="match status" value="1"/>
</dbReference>
<name>A0AAV7F8X2_ARIFI</name>
<dbReference type="InterPro" id="IPR008942">
    <property type="entry name" value="ENTH_VHS"/>
</dbReference>
<dbReference type="Pfam" id="PF07651">
    <property type="entry name" value="ANTH"/>
    <property type="match status" value="1"/>
</dbReference>
<evidence type="ECO:0000256" key="1">
    <source>
        <dbReference type="ARBA" id="ARBA00004132"/>
    </source>
</evidence>
<dbReference type="InterPro" id="IPR014712">
    <property type="entry name" value="ANTH_dom_sf"/>
</dbReference>
<sequence length="449" mass="50121">MVVAGVVGTMLRQAVGSFKDRAAIGKAMVCSGHGGGGGGGGGALSEMEIAVVRATAHEECPTEEKYVHEILFLVSNSPGSTPFLARRISRRLRRTRDPVVALKTLLLVHRLVRGGDRNFELQLLNARLSGDLSFALPPPRRRRRRGEDDDDDDDEFEVFVGGYVGFLEERMGWVINQAGKLEPSLVVPPDQGRLRGELVDYYDDKLADTIFFRLPKCQTFLDRIMDCFPLRRISSPSPHSLVQAALCNILREGFQVYASFCEGVTTLVDSFFHLNKSARASALAIFRRASLQTHRLFDFFEDCKRTINNTTASNLHFPSVRLITPDCVTALEEYFSATSTTLSSTVFQNGSFSSTLDEPVIGRGNRHTVPFFFDDPVLFHSPKLETKICTVWVRFDEEEAKKKPISVDQVPKDKGGEALLQIEEGTPYHYYNPFLNSSPRTKTGNFLRG</sequence>
<dbReference type="GO" id="GO:0000149">
    <property type="term" value="F:SNARE binding"/>
    <property type="evidence" value="ECO:0007669"/>
    <property type="project" value="TreeGrafter"/>
</dbReference>
<comment type="subcellular location">
    <subcellularLocation>
        <location evidence="1">Cytoplasmic vesicle</location>
        <location evidence="1">Clathrin-coated vesicle</location>
    </subcellularLocation>
    <subcellularLocation>
        <location evidence="2">Golgi apparatus</location>
    </subcellularLocation>
</comment>
<dbReference type="EMBL" id="JAINDJ010000002">
    <property type="protein sequence ID" value="KAG9457114.1"/>
    <property type="molecule type" value="Genomic_DNA"/>
</dbReference>
<dbReference type="SUPFAM" id="SSF89009">
    <property type="entry name" value="GAT-like domain"/>
    <property type="match status" value="1"/>
</dbReference>
<dbReference type="InterPro" id="IPR045192">
    <property type="entry name" value="AP180-like"/>
</dbReference>
<evidence type="ECO:0000313" key="7">
    <source>
        <dbReference type="Proteomes" id="UP000825729"/>
    </source>
</evidence>
<dbReference type="GO" id="GO:0030136">
    <property type="term" value="C:clathrin-coated vesicle"/>
    <property type="evidence" value="ECO:0007669"/>
    <property type="project" value="UniProtKB-SubCell"/>
</dbReference>